<evidence type="ECO:0000313" key="1">
    <source>
        <dbReference type="EMBL" id="KAF8777332.1"/>
    </source>
</evidence>
<organism evidence="1 2">
    <name type="scientific">Argiope bruennichi</name>
    <name type="common">Wasp spider</name>
    <name type="synonym">Aranea bruennichi</name>
    <dbReference type="NCBI Taxonomy" id="94029"/>
    <lineage>
        <taxon>Eukaryota</taxon>
        <taxon>Metazoa</taxon>
        <taxon>Ecdysozoa</taxon>
        <taxon>Arthropoda</taxon>
        <taxon>Chelicerata</taxon>
        <taxon>Arachnida</taxon>
        <taxon>Araneae</taxon>
        <taxon>Araneomorphae</taxon>
        <taxon>Entelegynae</taxon>
        <taxon>Araneoidea</taxon>
        <taxon>Araneidae</taxon>
        <taxon>Argiope</taxon>
    </lineage>
</organism>
<comment type="caution">
    <text evidence="1">The sequence shown here is derived from an EMBL/GenBank/DDBJ whole genome shotgun (WGS) entry which is preliminary data.</text>
</comment>
<dbReference type="Proteomes" id="UP000807504">
    <property type="component" value="Unassembled WGS sequence"/>
</dbReference>
<proteinExistence type="predicted"/>
<name>A0A8T0EN94_ARGBR</name>
<dbReference type="AlphaFoldDB" id="A0A8T0EN94"/>
<dbReference type="EMBL" id="JABXBU010002072">
    <property type="protein sequence ID" value="KAF8777332.1"/>
    <property type="molecule type" value="Genomic_DNA"/>
</dbReference>
<evidence type="ECO:0000313" key="2">
    <source>
        <dbReference type="Proteomes" id="UP000807504"/>
    </source>
</evidence>
<reference evidence="1" key="2">
    <citation type="submission" date="2020-06" db="EMBL/GenBank/DDBJ databases">
        <authorList>
            <person name="Sheffer M."/>
        </authorList>
    </citation>
    <scope>NUCLEOTIDE SEQUENCE</scope>
</reference>
<accession>A0A8T0EN94</accession>
<keyword evidence="2" id="KW-1185">Reference proteome</keyword>
<protein>
    <submittedName>
        <fullName evidence="1">Uncharacterized protein</fullName>
    </submittedName>
</protein>
<gene>
    <name evidence="1" type="ORF">HNY73_014204</name>
</gene>
<sequence>MTFVPKIQHTLLKDKNMQLQKETHRKDKSYLFIQVLFFPRLWIRILLQQSLAETYHYPRNKHFVINSANEFR</sequence>
<reference evidence="1" key="1">
    <citation type="journal article" date="2020" name="bioRxiv">
        <title>Chromosome-level reference genome of the European wasp spider Argiope bruennichi: a resource for studies on range expansion and evolutionary adaptation.</title>
        <authorList>
            <person name="Sheffer M.M."/>
            <person name="Hoppe A."/>
            <person name="Krehenwinkel H."/>
            <person name="Uhl G."/>
            <person name="Kuss A.W."/>
            <person name="Jensen L."/>
            <person name="Jensen C."/>
            <person name="Gillespie R.G."/>
            <person name="Hoff K.J."/>
            <person name="Prost S."/>
        </authorList>
    </citation>
    <scope>NUCLEOTIDE SEQUENCE</scope>
</reference>